<dbReference type="EMBL" id="JAIWYP010000013">
    <property type="protein sequence ID" value="KAH3719564.1"/>
    <property type="molecule type" value="Genomic_DNA"/>
</dbReference>
<dbReference type="Proteomes" id="UP000828390">
    <property type="component" value="Unassembled WGS sequence"/>
</dbReference>
<reference evidence="1" key="1">
    <citation type="journal article" date="2019" name="bioRxiv">
        <title>The Genome of the Zebra Mussel, Dreissena polymorpha: A Resource for Invasive Species Research.</title>
        <authorList>
            <person name="McCartney M.A."/>
            <person name="Auch B."/>
            <person name="Kono T."/>
            <person name="Mallez S."/>
            <person name="Zhang Y."/>
            <person name="Obille A."/>
            <person name="Becker A."/>
            <person name="Abrahante J.E."/>
            <person name="Garbe J."/>
            <person name="Badalamenti J.P."/>
            <person name="Herman A."/>
            <person name="Mangelson H."/>
            <person name="Liachko I."/>
            <person name="Sullivan S."/>
            <person name="Sone E.D."/>
            <person name="Koren S."/>
            <person name="Silverstein K.A.T."/>
            <person name="Beckman K.B."/>
            <person name="Gohl D.M."/>
        </authorList>
    </citation>
    <scope>NUCLEOTIDE SEQUENCE</scope>
    <source>
        <strain evidence="1">Duluth1</strain>
        <tissue evidence="1">Whole animal</tissue>
    </source>
</reference>
<reference evidence="1" key="2">
    <citation type="submission" date="2020-11" db="EMBL/GenBank/DDBJ databases">
        <authorList>
            <person name="McCartney M.A."/>
            <person name="Auch B."/>
            <person name="Kono T."/>
            <person name="Mallez S."/>
            <person name="Becker A."/>
            <person name="Gohl D.M."/>
            <person name="Silverstein K.A.T."/>
            <person name="Koren S."/>
            <person name="Bechman K.B."/>
            <person name="Herman A."/>
            <person name="Abrahante J.E."/>
            <person name="Garbe J."/>
        </authorList>
    </citation>
    <scope>NUCLEOTIDE SEQUENCE</scope>
    <source>
        <strain evidence="1">Duluth1</strain>
        <tissue evidence="1">Whole animal</tissue>
    </source>
</reference>
<sequence length="64" mass="7160">MDLVQKLYTSLCPGHGKLKCKSLLRLVKKGQPRGEAPPLKVCIALESKEQRGQLLLNSKEIEMI</sequence>
<evidence type="ECO:0000313" key="2">
    <source>
        <dbReference type="Proteomes" id="UP000828390"/>
    </source>
</evidence>
<comment type="caution">
    <text evidence="1">The sequence shown here is derived from an EMBL/GenBank/DDBJ whole genome shotgun (WGS) entry which is preliminary data.</text>
</comment>
<evidence type="ECO:0000313" key="1">
    <source>
        <dbReference type="EMBL" id="KAH3719564.1"/>
    </source>
</evidence>
<keyword evidence="2" id="KW-1185">Reference proteome</keyword>
<protein>
    <submittedName>
        <fullName evidence="1">Uncharacterized protein</fullName>
    </submittedName>
</protein>
<name>A0A9D4C9U1_DREPO</name>
<gene>
    <name evidence="1" type="ORF">DPMN_062401</name>
</gene>
<dbReference type="AlphaFoldDB" id="A0A9D4C9U1"/>
<accession>A0A9D4C9U1</accession>
<proteinExistence type="predicted"/>
<organism evidence="1 2">
    <name type="scientific">Dreissena polymorpha</name>
    <name type="common">Zebra mussel</name>
    <name type="synonym">Mytilus polymorpha</name>
    <dbReference type="NCBI Taxonomy" id="45954"/>
    <lineage>
        <taxon>Eukaryota</taxon>
        <taxon>Metazoa</taxon>
        <taxon>Spiralia</taxon>
        <taxon>Lophotrochozoa</taxon>
        <taxon>Mollusca</taxon>
        <taxon>Bivalvia</taxon>
        <taxon>Autobranchia</taxon>
        <taxon>Heteroconchia</taxon>
        <taxon>Euheterodonta</taxon>
        <taxon>Imparidentia</taxon>
        <taxon>Neoheterodontei</taxon>
        <taxon>Myida</taxon>
        <taxon>Dreissenoidea</taxon>
        <taxon>Dreissenidae</taxon>
        <taxon>Dreissena</taxon>
    </lineage>
</organism>